<protein>
    <submittedName>
        <fullName evidence="3">Nucleotidyltransferase domain-containing protein</fullName>
    </submittedName>
</protein>
<dbReference type="InterPro" id="IPR043519">
    <property type="entry name" value="NT_sf"/>
</dbReference>
<reference evidence="3 4" key="1">
    <citation type="submission" date="2024-09" db="EMBL/GenBank/DDBJ databases">
        <authorList>
            <person name="Sun Q."/>
            <person name="Mori K."/>
        </authorList>
    </citation>
    <scope>NUCLEOTIDE SEQUENCE [LARGE SCALE GENOMIC DNA]</scope>
    <source>
        <strain evidence="3 4">CCM 7792</strain>
    </source>
</reference>
<sequence length="311" mass="35337">MPYIETAKQNSVKKVEELRRVLKNDDTTFTIVVGGSLARGEASDESDIDYFFFGDDEASVERAKDFLRSKEIEIAAIVGKAPSADGAFGSAACETRQALITDIGGNNDDNAKITRRILFLLEGSWLTSPDTFKRYRRAVLSRYVSEHVEPHHLTRFLLNDVIRYYRTICVDFEFKTVEKNKEWGLRYIKLRYSRQFLYFSGIVAIAQTVGLSPLAKVERLIELFDLTPIERVRTICGTSADEALRLYDNFLQKISSGATRTELNTVGQDRQTHTEDFKDLQSKGRLFTAELSKILDGTYGPQHPIHKALVF</sequence>
<dbReference type="InterPro" id="IPR002934">
    <property type="entry name" value="Polymerase_NTP_transf_dom"/>
</dbReference>
<gene>
    <name evidence="3" type="ORF">ACFFJK_01410</name>
</gene>
<evidence type="ECO:0000313" key="3">
    <source>
        <dbReference type="EMBL" id="MFC0250534.1"/>
    </source>
</evidence>
<feature type="transmembrane region" description="Helical" evidence="1">
    <location>
        <begin position="196"/>
        <end position="215"/>
    </location>
</feature>
<dbReference type="CDD" id="cd05403">
    <property type="entry name" value="NT_KNTase_like"/>
    <property type="match status" value="1"/>
</dbReference>
<dbReference type="Proteomes" id="UP001589773">
    <property type="component" value="Unassembled WGS sequence"/>
</dbReference>
<feature type="domain" description="Polymerase nucleotidyl transferase" evidence="2">
    <location>
        <begin position="16"/>
        <end position="65"/>
    </location>
</feature>
<dbReference type="RefSeq" id="WP_379677287.1">
    <property type="nucleotide sequence ID" value="NZ_JBHLWP010000001.1"/>
</dbReference>
<dbReference type="Pfam" id="PF01909">
    <property type="entry name" value="NTP_transf_2"/>
    <property type="match status" value="1"/>
</dbReference>
<keyword evidence="1" id="KW-0472">Membrane</keyword>
<organism evidence="3 4">
    <name type="scientific">Massilia consociata</name>
    <dbReference type="NCBI Taxonomy" id="760117"/>
    <lineage>
        <taxon>Bacteria</taxon>
        <taxon>Pseudomonadati</taxon>
        <taxon>Pseudomonadota</taxon>
        <taxon>Betaproteobacteria</taxon>
        <taxon>Burkholderiales</taxon>
        <taxon>Oxalobacteraceae</taxon>
        <taxon>Telluria group</taxon>
        <taxon>Massilia</taxon>
    </lineage>
</organism>
<dbReference type="SUPFAM" id="SSF81301">
    <property type="entry name" value="Nucleotidyltransferase"/>
    <property type="match status" value="1"/>
</dbReference>
<proteinExistence type="predicted"/>
<keyword evidence="1" id="KW-1133">Transmembrane helix</keyword>
<evidence type="ECO:0000259" key="2">
    <source>
        <dbReference type="Pfam" id="PF01909"/>
    </source>
</evidence>
<name>A0ABV6FAK6_9BURK</name>
<dbReference type="EMBL" id="JBHLWP010000001">
    <property type="protein sequence ID" value="MFC0250534.1"/>
    <property type="molecule type" value="Genomic_DNA"/>
</dbReference>
<keyword evidence="1" id="KW-0812">Transmembrane</keyword>
<evidence type="ECO:0000256" key="1">
    <source>
        <dbReference type="SAM" id="Phobius"/>
    </source>
</evidence>
<dbReference type="Gene3D" id="3.30.460.10">
    <property type="entry name" value="Beta Polymerase, domain 2"/>
    <property type="match status" value="1"/>
</dbReference>
<accession>A0ABV6FAK6</accession>
<evidence type="ECO:0000313" key="4">
    <source>
        <dbReference type="Proteomes" id="UP001589773"/>
    </source>
</evidence>
<keyword evidence="4" id="KW-1185">Reference proteome</keyword>
<comment type="caution">
    <text evidence="3">The sequence shown here is derived from an EMBL/GenBank/DDBJ whole genome shotgun (WGS) entry which is preliminary data.</text>
</comment>